<sequence>MYREVLKCVAEITDYPYSIEKWEAKETVKTSKEMIKQIGELEFEYLNGHKKLRQKFITQFIKDLKAEESGEQVEERKLSELECMTLMFVVIENELNIDKEESYLELYEDICESAGCKYALMRMDNKSDMTELILYYVLKTHQGFDIWAGLSKDWKERKETAYALNFEMDNLTTKNFKEVCERIKAGLDETGMETKNSLDIITENMNGIIADPTRLGKTKLEEVFNQEVILHVCDTGKRRQWYLYRLLSLVVIGQIEKFCRDIQIWQTDASMKEQLKKELKECWLTDIGLGKTNEMGRPLSKIAEYIDEYKEVSSEKWKEYLMSRRLNYTKVIHVFNELFDGGLVFNDYVIDGLEEDEIKEDLEKGEAFAPFEARAVRHGMDAEEKPYELRRMEVIFKEILTGEREVSREFLLLVVLGIKALGVANIQLPYINENLLFNCRFGTELLDTPFDEYFIEVFESMEEMCSLKERVNRLRMASWDFEDSCLEEGYAVFHDILFAKC</sequence>
<dbReference type="Proteomes" id="UP000661649">
    <property type="component" value="Unassembled WGS sequence"/>
</dbReference>
<organism evidence="1 2">
    <name type="scientific">Blautia stercoris</name>
    <dbReference type="NCBI Taxonomy" id="871664"/>
    <lineage>
        <taxon>Bacteria</taxon>
        <taxon>Bacillati</taxon>
        <taxon>Bacillota</taxon>
        <taxon>Clostridia</taxon>
        <taxon>Lachnospirales</taxon>
        <taxon>Lachnospiraceae</taxon>
        <taxon>Blautia</taxon>
    </lineage>
</organism>
<dbReference type="RefSeq" id="WP_117456878.1">
    <property type="nucleotide sequence ID" value="NZ_JACRTP010000003.1"/>
</dbReference>
<gene>
    <name evidence="1" type="ORF">H8712_07675</name>
</gene>
<proteinExistence type="predicted"/>
<accession>A0ABR7PAR8</accession>
<protein>
    <submittedName>
        <fullName evidence="1">Uncharacterized protein</fullName>
    </submittedName>
</protein>
<evidence type="ECO:0000313" key="2">
    <source>
        <dbReference type="Proteomes" id="UP000661649"/>
    </source>
</evidence>
<evidence type="ECO:0000313" key="1">
    <source>
        <dbReference type="EMBL" id="MBC8628492.1"/>
    </source>
</evidence>
<dbReference type="EMBL" id="JACRTP010000003">
    <property type="protein sequence ID" value="MBC8628492.1"/>
    <property type="molecule type" value="Genomic_DNA"/>
</dbReference>
<reference evidence="1 2" key="1">
    <citation type="submission" date="2020-08" db="EMBL/GenBank/DDBJ databases">
        <title>Genome public.</title>
        <authorList>
            <person name="Liu C."/>
            <person name="Sun Q."/>
        </authorList>
    </citation>
    <scope>NUCLEOTIDE SEQUENCE [LARGE SCALE GENOMIC DNA]</scope>
    <source>
        <strain evidence="1 2">3_YM_SP_D4_24.mj</strain>
    </source>
</reference>
<name>A0ABR7PAR8_9FIRM</name>
<keyword evidence="2" id="KW-1185">Reference proteome</keyword>
<comment type="caution">
    <text evidence="1">The sequence shown here is derived from an EMBL/GenBank/DDBJ whole genome shotgun (WGS) entry which is preliminary data.</text>
</comment>